<accession>A0A1H9TL15</accession>
<proteinExistence type="predicted"/>
<name>A0A1H9TL15_9ACTN</name>
<dbReference type="AlphaFoldDB" id="A0A1H9TL15"/>
<evidence type="ECO:0008006" key="4">
    <source>
        <dbReference type="Google" id="ProtNLM"/>
    </source>
</evidence>
<keyword evidence="1" id="KW-0812">Transmembrane</keyword>
<keyword evidence="3" id="KW-1185">Reference proteome</keyword>
<organism evidence="2 3">
    <name type="scientific">Propionibacterium cyclohexanicum</name>
    <dbReference type="NCBI Taxonomy" id="64702"/>
    <lineage>
        <taxon>Bacteria</taxon>
        <taxon>Bacillati</taxon>
        <taxon>Actinomycetota</taxon>
        <taxon>Actinomycetes</taxon>
        <taxon>Propionibacteriales</taxon>
        <taxon>Propionibacteriaceae</taxon>
        <taxon>Propionibacterium</taxon>
    </lineage>
</organism>
<gene>
    <name evidence="2" type="ORF">SAMN05443377_12429</name>
</gene>
<feature type="transmembrane region" description="Helical" evidence="1">
    <location>
        <begin position="139"/>
        <end position="158"/>
    </location>
</feature>
<dbReference type="InterPro" id="IPR009476">
    <property type="entry name" value="DUF1097"/>
</dbReference>
<feature type="transmembrane region" description="Helical" evidence="1">
    <location>
        <begin position="112"/>
        <end position="133"/>
    </location>
</feature>
<dbReference type="OrthoDB" id="8266131at2"/>
<dbReference type="Proteomes" id="UP000198815">
    <property type="component" value="Unassembled WGS sequence"/>
</dbReference>
<evidence type="ECO:0000313" key="3">
    <source>
        <dbReference type="Proteomes" id="UP000198815"/>
    </source>
</evidence>
<keyword evidence="1" id="KW-0472">Membrane</keyword>
<feature type="transmembrane region" description="Helical" evidence="1">
    <location>
        <begin position="87"/>
        <end position="105"/>
    </location>
</feature>
<feature type="transmembrane region" description="Helical" evidence="1">
    <location>
        <begin position="55"/>
        <end position="75"/>
    </location>
</feature>
<evidence type="ECO:0000313" key="2">
    <source>
        <dbReference type="EMBL" id="SER97674.1"/>
    </source>
</evidence>
<evidence type="ECO:0000256" key="1">
    <source>
        <dbReference type="SAM" id="Phobius"/>
    </source>
</evidence>
<dbReference type="Pfam" id="PF06496">
    <property type="entry name" value="DUF1097"/>
    <property type="match status" value="1"/>
</dbReference>
<dbReference type="EMBL" id="FOGZ01000024">
    <property type="protein sequence ID" value="SER97674.1"/>
    <property type="molecule type" value="Genomic_DNA"/>
</dbReference>
<feature type="transmembrane region" description="Helical" evidence="1">
    <location>
        <begin position="20"/>
        <end position="43"/>
    </location>
</feature>
<keyword evidence="1" id="KW-1133">Transmembrane helix</keyword>
<dbReference type="RefSeq" id="WP_091970858.1">
    <property type="nucleotide sequence ID" value="NZ_FOGZ01000024.1"/>
</dbReference>
<reference evidence="2 3" key="1">
    <citation type="submission" date="2016-10" db="EMBL/GenBank/DDBJ databases">
        <authorList>
            <person name="de Groot N.N."/>
        </authorList>
    </citation>
    <scope>NUCLEOTIDE SEQUENCE [LARGE SCALE GENOMIC DNA]</scope>
    <source>
        <strain evidence="2 3">DSM 16859</strain>
    </source>
</reference>
<protein>
    <recommendedName>
        <fullName evidence="4">DUF1097 domain-containing protein</fullName>
    </recommendedName>
</protein>
<sequence>MLSRVPKEVIASILAATTAYIGSTALHLPPWAIFVAWAGTYLAGGPTGPVMKKMWATMPIGSTYALIIIVLVQRLGGILGSGYWGPATVQALVILVVNTALMYTARIRAVNLVPGMFFGFASMFATFYGGFGWNTANPLVAWIAVIAMNALGPVYAWVAEWLSTPRNADRLEQP</sequence>